<protein>
    <submittedName>
        <fullName evidence="7">Nucleoplasmin-like protein ANO39 isoform X2</fullName>
    </submittedName>
</protein>
<keyword evidence="3" id="KW-0539">Nucleus</keyword>
<accession>A0ABM4BM29</accession>
<dbReference type="InterPro" id="IPR024057">
    <property type="entry name" value="Nucleoplasmin_core_dom"/>
</dbReference>
<dbReference type="PANTHER" id="PTHR22747">
    <property type="entry name" value="NUCLEOPLASMIN"/>
    <property type="match status" value="1"/>
</dbReference>
<feature type="compositionally biased region" description="Basic and acidic residues" evidence="4">
    <location>
        <begin position="322"/>
        <end position="339"/>
    </location>
</feature>
<feature type="domain" description="Nucleoplasmin core" evidence="5">
    <location>
        <begin position="9"/>
        <end position="111"/>
    </location>
</feature>
<sequence>MASDTQEEFWGCVLTKDKKEFTWDPQTDSEADVEHKLQLSTACLGFKAKENERNLVEVTTEDNNGKDITCPIVVLRVGGKECVHVDLGFTNKTKFTLKEGSGPLALSGVHLQALPLDFEDEEDESEDEDVPKLVQSTETKTETKKPVVADADNKSAVKDAKEETKNAETKATKRPAQDKSSNDAKKKKVEPVVAADNEESSDEEMPSLLDNEAEEDEDEDSEDGDDEPEDGDDVDSDEEEEDDEDEDDDEEEEEDEEESEEESPVKKNKKTPQKQQNGKPAQTENKTPSNQKVSDKKTPGKKDAAKTPQGKKENNTLKTPQSKKEAKTPQAKKTPDEIKQMLLKSPNVPKTFDKFVNFMKNNMKVVDQTTQKEFWDYVQKNKK</sequence>
<feature type="compositionally biased region" description="Acidic residues" evidence="4">
    <location>
        <begin position="120"/>
        <end position="129"/>
    </location>
</feature>
<dbReference type="Gene3D" id="2.60.120.340">
    <property type="entry name" value="Nucleoplasmin core domain"/>
    <property type="match status" value="1"/>
</dbReference>
<evidence type="ECO:0000313" key="6">
    <source>
        <dbReference type="Proteomes" id="UP001652625"/>
    </source>
</evidence>
<feature type="compositionally biased region" description="Basic and acidic residues" evidence="4">
    <location>
        <begin position="139"/>
        <end position="184"/>
    </location>
</feature>
<feature type="compositionally biased region" description="Acidic residues" evidence="4">
    <location>
        <begin position="196"/>
        <end position="262"/>
    </location>
</feature>
<dbReference type="PANTHER" id="PTHR22747:SF18">
    <property type="entry name" value="GEO09167P1-RELATED"/>
    <property type="match status" value="1"/>
</dbReference>
<gene>
    <name evidence="7" type="primary">LOC100215712</name>
</gene>
<evidence type="ECO:0000259" key="5">
    <source>
        <dbReference type="Pfam" id="PF03066"/>
    </source>
</evidence>
<feature type="compositionally biased region" description="Basic and acidic residues" evidence="4">
    <location>
        <begin position="293"/>
        <end position="315"/>
    </location>
</feature>
<name>A0ABM4BM29_HYDVU</name>
<comment type="similarity">
    <text evidence="2">Belongs to the nucleoplasmin family.</text>
</comment>
<dbReference type="Gene3D" id="1.10.10.2100">
    <property type="match status" value="1"/>
</dbReference>
<dbReference type="SUPFAM" id="SSF69203">
    <property type="entry name" value="Nucleoplasmin-like core domain"/>
    <property type="match status" value="1"/>
</dbReference>
<keyword evidence="6" id="KW-1185">Reference proteome</keyword>
<feature type="compositionally biased region" description="Polar residues" evidence="4">
    <location>
        <begin position="282"/>
        <end position="292"/>
    </location>
</feature>
<dbReference type="Pfam" id="PF03066">
    <property type="entry name" value="Nucleoplasmin"/>
    <property type="match status" value="1"/>
</dbReference>
<comment type="subcellular location">
    <subcellularLocation>
        <location evidence="1">Nucleus</location>
    </subcellularLocation>
</comment>
<dbReference type="InterPro" id="IPR036824">
    <property type="entry name" value="Nucleoplasmin_core_dom_sf"/>
</dbReference>
<evidence type="ECO:0000256" key="2">
    <source>
        <dbReference type="ARBA" id="ARBA00010744"/>
    </source>
</evidence>
<dbReference type="InterPro" id="IPR004301">
    <property type="entry name" value="Nucleoplasmin"/>
</dbReference>
<proteinExistence type="inferred from homology"/>
<evidence type="ECO:0000256" key="3">
    <source>
        <dbReference type="ARBA" id="ARBA00023242"/>
    </source>
</evidence>
<evidence type="ECO:0000256" key="4">
    <source>
        <dbReference type="SAM" id="MobiDB-lite"/>
    </source>
</evidence>
<dbReference type="GeneID" id="100215712"/>
<evidence type="ECO:0000313" key="7">
    <source>
        <dbReference type="RefSeq" id="XP_065650130.1"/>
    </source>
</evidence>
<evidence type="ECO:0000256" key="1">
    <source>
        <dbReference type="ARBA" id="ARBA00004123"/>
    </source>
</evidence>
<organism evidence="6 7">
    <name type="scientific">Hydra vulgaris</name>
    <name type="common">Hydra</name>
    <name type="synonym">Hydra attenuata</name>
    <dbReference type="NCBI Taxonomy" id="6087"/>
    <lineage>
        <taxon>Eukaryota</taxon>
        <taxon>Metazoa</taxon>
        <taxon>Cnidaria</taxon>
        <taxon>Hydrozoa</taxon>
        <taxon>Hydroidolina</taxon>
        <taxon>Anthoathecata</taxon>
        <taxon>Aplanulata</taxon>
        <taxon>Hydridae</taxon>
        <taxon>Hydra</taxon>
    </lineage>
</organism>
<feature type="region of interest" description="Disordered" evidence="4">
    <location>
        <begin position="120"/>
        <end position="345"/>
    </location>
</feature>
<dbReference type="RefSeq" id="XP_065650130.1">
    <property type="nucleotide sequence ID" value="XM_065794058.1"/>
</dbReference>
<reference evidence="7" key="1">
    <citation type="submission" date="2025-08" db="UniProtKB">
        <authorList>
            <consortium name="RefSeq"/>
        </authorList>
    </citation>
    <scope>IDENTIFICATION</scope>
</reference>
<dbReference type="Proteomes" id="UP001652625">
    <property type="component" value="Chromosome 03"/>
</dbReference>